<dbReference type="InterPro" id="IPR011990">
    <property type="entry name" value="TPR-like_helical_dom_sf"/>
</dbReference>
<dbReference type="Pfam" id="PF14559">
    <property type="entry name" value="TPR_19"/>
    <property type="match status" value="2"/>
</dbReference>
<feature type="repeat" description="TPR" evidence="1">
    <location>
        <begin position="526"/>
        <end position="559"/>
    </location>
</feature>
<feature type="repeat" description="TPR" evidence="1">
    <location>
        <begin position="739"/>
        <end position="772"/>
    </location>
</feature>
<dbReference type="PANTHER" id="PTHR12558">
    <property type="entry name" value="CELL DIVISION CYCLE 16,23,27"/>
    <property type="match status" value="1"/>
</dbReference>
<feature type="coiled-coil region" evidence="2">
    <location>
        <begin position="689"/>
        <end position="720"/>
    </location>
</feature>
<proteinExistence type="predicted"/>
<dbReference type="SUPFAM" id="SSF48452">
    <property type="entry name" value="TPR-like"/>
    <property type="match status" value="2"/>
</dbReference>
<evidence type="ECO:0000313" key="4">
    <source>
        <dbReference type="EMBL" id="HEN14333.1"/>
    </source>
</evidence>
<dbReference type="PANTHER" id="PTHR12558:SF13">
    <property type="entry name" value="CELL DIVISION CYCLE PROTEIN 27 HOMOLOG"/>
    <property type="match status" value="1"/>
</dbReference>
<name>A0A7C2P1Q9_9PLAN</name>
<dbReference type="PROSITE" id="PS50005">
    <property type="entry name" value="TPR"/>
    <property type="match status" value="2"/>
</dbReference>
<comment type="caution">
    <text evidence="4">The sequence shown here is derived from an EMBL/GenBank/DDBJ whole genome shotgun (WGS) entry which is preliminary data.</text>
</comment>
<dbReference type="Pfam" id="PF13432">
    <property type="entry name" value="TPR_16"/>
    <property type="match status" value="1"/>
</dbReference>
<keyword evidence="3" id="KW-0812">Transmembrane</keyword>
<dbReference type="EMBL" id="DSOK01000079">
    <property type="protein sequence ID" value="HEN14333.1"/>
    <property type="molecule type" value="Genomic_DNA"/>
</dbReference>
<evidence type="ECO:0000256" key="2">
    <source>
        <dbReference type="SAM" id="Coils"/>
    </source>
</evidence>
<dbReference type="Gene3D" id="1.25.40.10">
    <property type="entry name" value="Tetratricopeptide repeat domain"/>
    <property type="match status" value="3"/>
</dbReference>
<evidence type="ECO:0000256" key="1">
    <source>
        <dbReference type="PROSITE-ProRule" id="PRU00339"/>
    </source>
</evidence>
<dbReference type="InterPro" id="IPR019734">
    <property type="entry name" value="TPR_rpt"/>
</dbReference>
<keyword evidence="3" id="KW-1133">Transmembrane helix</keyword>
<organism evidence="4">
    <name type="scientific">Schlesneria paludicola</name>
    <dbReference type="NCBI Taxonomy" id="360056"/>
    <lineage>
        <taxon>Bacteria</taxon>
        <taxon>Pseudomonadati</taxon>
        <taxon>Planctomycetota</taxon>
        <taxon>Planctomycetia</taxon>
        <taxon>Planctomycetales</taxon>
        <taxon>Planctomycetaceae</taxon>
        <taxon>Schlesneria</taxon>
    </lineage>
</organism>
<keyword evidence="1" id="KW-0802">TPR repeat</keyword>
<keyword evidence="2" id="KW-0175">Coiled coil</keyword>
<evidence type="ECO:0000256" key="3">
    <source>
        <dbReference type="SAM" id="Phobius"/>
    </source>
</evidence>
<feature type="transmembrane region" description="Helical" evidence="3">
    <location>
        <begin position="26"/>
        <end position="48"/>
    </location>
</feature>
<sequence length="840" mass="94290">MASDHPSTAENAAPSEAPPRADWRQLAGYGLVATSAVLLVGALGWYVAQPPAATPPDRLDRALKLLDAGRTAAARELAKGLEEEQYHDSHFGGGVEYVLGMAEFRAATDRSAPDARPHLAAAVTYLREAERRGIPEERQPDWAYAYGKSLYDVGSYAASLPWLETVASSDGPNQALAAELLVELSLYPGWSNPQRTEHALKLSELVCRSAQPGTPENETALLQRASILLQLGRLSDAEEVVAQVAAQNRDHPGVIVLRAQILMASDRDPDAVALLESVATDDPFDRMYPRQACYLMGLAAERYARRLSAALADSPQRTTDAADRSDYRQRAVEYYRKTVNWYEHSDEAVAALVALGQLEQESGAHEKALQSYGGALRTVRGTDDFRSRWISLDTFRERILHGWMQWLDTAYFPEAIALAELMTPLFPRDQAYELSARAHQKWADQLEADLNRATATERAQQLDALRQLWRDTGAAYDRLAQARRAADNYKEAIWQAAEFYRRGQDFDTALLNVNQFLAETSAAMRPVALARRGQILLDLDRVPEAEADFHEVIRLYPTSAAAFTAQYLLGICRLEQDDPHGAVAQWEDILSSDRLAPVAAEWRDALLALAKLHEESAAWSRRQLERAELSAEEAARLWQEVSARSTEAARLLDEYVARYPQSTDLAEARFHLGKALQLQGDCRLRQWQLAETENSREQSRQDLNRVLERALVQFRSLRDDLNASSQADQLSAVHKKIWQNAWFELPHTLLTLERYDEAIAAYAAAVHRFPHDARVLTAYVQMAQAYTRLGREVEARSMLEQAKVILDQNQIPVAAFTAPSTSLTQQEWEQWLDRVRQVIR</sequence>
<reference evidence="4" key="1">
    <citation type="journal article" date="2020" name="mSystems">
        <title>Genome- and Community-Level Interaction Insights into Carbon Utilization and Element Cycling Functions of Hydrothermarchaeota in Hydrothermal Sediment.</title>
        <authorList>
            <person name="Zhou Z."/>
            <person name="Liu Y."/>
            <person name="Xu W."/>
            <person name="Pan J."/>
            <person name="Luo Z.H."/>
            <person name="Li M."/>
        </authorList>
    </citation>
    <scope>NUCLEOTIDE SEQUENCE [LARGE SCALE GENOMIC DNA]</scope>
    <source>
        <strain evidence="4">SpSt-339</strain>
    </source>
</reference>
<gene>
    <name evidence="4" type="ORF">ENQ76_02540</name>
</gene>
<protein>
    <submittedName>
        <fullName evidence="4">Tetratricopeptide repeat protein</fullName>
    </submittedName>
</protein>
<dbReference type="SMART" id="SM00028">
    <property type="entry name" value="TPR"/>
    <property type="match status" value="6"/>
</dbReference>
<dbReference type="AlphaFoldDB" id="A0A7C2P1Q9"/>
<accession>A0A7C2P1Q9</accession>
<keyword evidence="3" id="KW-0472">Membrane</keyword>